<dbReference type="Ensembl" id="ENSACDT00005014804.1">
    <property type="protein sequence ID" value="ENSACDP00005012257.1"/>
    <property type="gene ID" value="ENSACDG00005009052.1"/>
</dbReference>
<evidence type="ECO:0000313" key="7">
    <source>
        <dbReference type="Proteomes" id="UP000694521"/>
    </source>
</evidence>
<evidence type="ECO:0000256" key="1">
    <source>
        <dbReference type="ARBA" id="ARBA00022670"/>
    </source>
</evidence>
<dbReference type="PANTHER" id="PTHR24252">
    <property type="entry name" value="ACROSIN-RELATED"/>
    <property type="match status" value="1"/>
</dbReference>
<evidence type="ECO:0000256" key="2">
    <source>
        <dbReference type="ARBA" id="ARBA00022801"/>
    </source>
</evidence>
<keyword evidence="4" id="KW-1015">Disulfide bond</keyword>
<sequence>ENLKDVAKMVLGGEPEKLRVPSNQPRFIFSRIIGGEEAVPYSWPWQVSIQISNEHICGGAVLAKEWVVTAAHLHLCSVVVLSYDLSVKQCIIHPSFNKTTMDSDIALLRLAEPLEFNHYVRPVCLPAKEEVVHPSRVCVATGWGAHEEGIEKSKKLHQVEVPILVLDTCQTYYINLPSKVTQRMICAGFPLEGGKDSCAGDSGGPLVCPSEDESGFYTLHGITSWGLGCGRKNYPGVYTNVAVFVDWIKQSVNTSGMYECLFQGAIFVLGCLALSEI</sequence>
<dbReference type="SMART" id="SM00020">
    <property type="entry name" value="Tryp_SPc"/>
    <property type="match status" value="1"/>
</dbReference>
<dbReference type="InterPro" id="IPR001314">
    <property type="entry name" value="Peptidase_S1A"/>
</dbReference>
<organism evidence="6 7">
    <name type="scientific">Anser cygnoides</name>
    <name type="common">Swan goose</name>
    <dbReference type="NCBI Taxonomy" id="8845"/>
    <lineage>
        <taxon>Eukaryota</taxon>
        <taxon>Metazoa</taxon>
        <taxon>Chordata</taxon>
        <taxon>Craniata</taxon>
        <taxon>Vertebrata</taxon>
        <taxon>Euteleostomi</taxon>
        <taxon>Archelosauria</taxon>
        <taxon>Archosauria</taxon>
        <taxon>Dinosauria</taxon>
        <taxon>Saurischia</taxon>
        <taxon>Theropoda</taxon>
        <taxon>Coelurosauria</taxon>
        <taxon>Aves</taxon>
        <taxon>Neognathae</taxon>
        <taxon>Galloanserae</taxon>
        <taxon>Anseriformes</taxon>
        <taxon>Anatidae</taxon>
        <taxon>Anserinae</taxon>
        <taxon>Anser</taxon>
    </lineage>
</organism>
<dbReference type="InterPro" id="IPR033116">
    <property type="entry name" value="TRYPSIN_SER"/>
</dbReference>
<dbReference type="PROSITE" id="PS00135">
    <property type="entry name" value="TRYPSIN_SER"/>
    <property type="match status" value="1"/>
</dbReference>
<dbReference type="CDD" id="cd00190">
    <property type="entry name" value="Tryp_SPc"/>
    <property type="match status" value="1"/>
</dbReference>
<proteinExistence type="predicted"/>
<evidence type="ECO:0000256" key="4">
    <source>
        <dbReference type="ARBA" id="ARBA00023157"/>
    </source>
</evidence>
<keyword evidence="1" id="KW-0645">Protease</keyword>
<dbReference type="AlphaFoldDB" id="A0A8B9DYD5"/>
<dbReference type="PROSITE" id="PS50240">
    <property type="entry name" value="TRYPSIN_DOM"/>
    <property type="match status" value="1"/>
</dbReference>
<keyword evidence="7" id="KW-1185">Reference proteome</keyword>
<keyword evidence="2" id="KW-0378">Hydrolase</keyword>
<reference evidence="6" key="2">
    <citation type="submission" date="2025-09" db="UniProtKB">
        <authorList>
            <consortium name="Ensembl"/>
        </authorList>
    </citation>
    <scope>IDENTIFICATION</scope>
</reference>
<protein>
    <recommendedName>
        <fullName evidence="5">Peptidase S1 domain-containing protein</fullName>
    </recommendedName>
</protein>
<name>A0A8B9DYD5_ANSCY</name>
<dbReference type="Gene3D" id="2.40.10.10">
    <property type="entry name" value="Trypsin-like serine proteases"/>
    <property type="match status" value="3"/>
</dbReference>
<dbReference type="InterPro" id="IPR043504">
    <property type="entry name" value="Peptidase_S1_PA_chymotrypsin"/>
</dbReference>
<dbReference type="PRINTS" id="PR00722">
    <property type="entry name" value="CHYMOTRYPSIN"/>
</dbReference>
<dbReference type="InterPro" id="IPR001254">
    <property type="entry name" value="Trypsin_dom"/>
</dbReference>
<dbReference type="SUPFAM" id="SSF50494">
    <property type="entry name" value="Trypsin-like serine proteases"/>
    <property type="match status" value="1"/>
</dbReference>
<evidence type="ECO:0000313" key="6">
    <source>
        <dbReference type="Ensembl" id="ENSACDP00005012257.1"/>
    </source>
</evidence>
<dbReference type="InterPro" id="IPR009003">
    <property type="entry name" value="Peptidase_S1_PA"/>
</dbReference>
<dbReference type="GO" id="GO:0004252">
    <property type="term" value="F:serine-type endopeptidase activity"/>
    <property type="evidence" value="ECO:0007669"/>
    <property type="project" value="InterPro"/>
</dbReference>
<keyword evidence="3" id="KW-0720">Serine protease</keyword>
<evidence type="ECO:0000256" key="3">
    <source>
        <dbReference type="ARBA" id="ARBA00022825"/>
    </source>
</evidence>
<reference evidence="6" key="1">
    <citation type="submission" date="2025-08" db="UniProtKB">
        <authorList>
            <consortium name="Ensembl"/>
        </authorList>
    </citation>
    <scope>IDENTIFICATION</scope>
</reference>
<feature type="domain" description="Peptidase S1" evidence="5">
    <location>
        <begin position="32"/>
        <end position="253"/>
    </location>
</feature>
<evidence type="ECO:0000259" key="5">
    <source>
        <dbReference type="PROSITE" id="PS50240"/>
    </source>
</evidence>
<dbReference type="GO" id="GO:0006508">
    <property type="term" value="P:proteolysis"/>
    <property type="evidence" value="ECO:0007669"/>
    <property type="project" value="UniProtKB-KW"/>
</dbReference>
<accession>A0A8B9DYD5</accession>
<dbReference type="Pfam" id="PF00089">
    <property type="entry name" value="Trypsin"/>
    <property type="match status" value="1"/>
</dbReference>
<dbReference type="Proteomes" id="UP000694521">
    <property type="component" value="Unplaced"/>
</dbReference>
<dbReference type="FunFam" id="2.40.10.10:FF:000006">
    <property type="entry name" value="Serine proteinase stubble"/>
    <property type="match status" value="1"/>
</dbReference>
<dbReference type="PANTHER" id="PTHR24252:SF18">
    <property type="entry name" value="OVOCHYMASE 1"/>
    <property type="match status" value="1"/>
</dbReference>